<gene>
    <name evidence="2" type="ORF">SAMN02982919_02257</name>
</gene>
<feature type="region of interest" description="Disordered" evidence="1">
    <location>
        <begin position="407"/>
        <end position="426"/>
    </location>
</feature>
<keyword evidence="2" id="KW-0269">Exonuclease</keyword>
<sequence>MIKVAHFSDLHYGPKNLEEADRCFDAAVSDAIASGVQCAVITGDSTDHALDAHQPVVRALAQQVQRLADHCPVLMLQGTFSHEPPGFLRMLAMVGSKYPITVADGVASFGLLSDGSAIEKMRSGGDYKLVFHALPTLNKAALAALSGQVADGAVHTQARAIIARLLESWAPVNVALRSKGIPSMVLSHGTVFNSVSEHGVPMSGTDHELDLGALFASDASGVALGHIHKQQDWVDTGSGHRQVVAYPGSIGRFHHGELGEKHWLLWSLDAEGAEIEKCPTPARRTVDLVFDGVPDLEKLRELSAGLKGADVRLRYEVDEESRQKVDRAALRAVLEEAGVKDVQIEGKTLIVQRQRAAGISTASLEEKMALWCAATNTLNVHELQQRLSILLNNDPAAITKTVLDQLEKQSKPPEAEPVSAENAETGEELIVELF</sequence>
<evidence type="ECO:0000313" key="2">
    <source>
        <dbReference type="EMBL" id="SER36659.1"/>
    </source>
</evidence>
<dbReference type="STRING" id="180197.SAMN02982919_02257"/>
<dbReference type="EMBL" id="FOGD01000007">
    <property type="protein sequence ID" value="SER36659.1"/>
    <property type="molecule type" value="Genomic_DNA"/>
</dbReference>
<accession>A0A1H9NLX3</accession>
<dbReference type="SUPFAM" id="SSF56300">
    <property type="entry name" value="Metallo-dependent phosphatases"/>
    <property type="match status" value="1"/>
</dbReference>
<dbReference type="PANTHER" id="PTHR30337:SF8">
    <property type="entry name" value="BLL4141 PROTEIN"/>
    <property type="match status" value="1"/>
</dbReference>
<evidence type="ECO:0000256" key="1">
    <source>
        <dbReference type="SAM" id="MobiDB-lite"/>
    </source>
</evidence>
<evidence type="ECO:0000313" key="3">
    <source>
        <dbReference type="Proteomes" id="UP000199766"/>
    </source>
</evidence>
<proteinExistence type="predicted"/>
<protein>
    <submittedName>
        <fullName evidence="2">Exonuclease SbcD</fullName>
    </submittedName>
</protein>
<name>A0A1H9NLX3_9BURK</name>
<reference evidence="2 3" key="1">
    <citation type="submission" date="2016-10" db="EMBL/GenBank/DDBJ databases">
        <authorList>
            <person name="de Groot N.N."/>
        </authorList>
    </citation>
    <scope>NUCLEOTIDE SEQUENCE [LARGE SCALE GENOMIC DNA]</scope>
    <source>
        <strain evidence="2 3">ATCC 35958</strain>
    </source>
</reference>
<dbReference type="RefSeq" id="WP_091457575.1">
    <property type="nucleotide sequence ID" value="NZ_FOGD01000007.1"/>
</dbReference>
<dbReference type="InterPro" id="IPR029052">
    <property type="entry name" value="Metallo-depent_PP-like"/>
</dbReference>
<keyword evidence="2" id="KW-0378">Hydrolase</keyword>
<dbReference type="OrthoDB" id="8949987at2"/>
<keyword evidence="2" id="KW-0540">Nuclease</keyword>
<dbReference type="Proteomes" id="UP000199766">
    <property type="component" value="Unassembled WGS sequence"/>
</dbReference>
<dbReference type="GO" id="GO:0004527">
    <property type="term" value="F:exonuclease activity"/>
    <property type="evidence" value="ECO:0007669"/>
    <property type="project" value="UniProtKB-KW"/>
</dbReference>
<dbReference type="PANTHER" id="PTHR30337">
    <property type="entry name" value="COMPONENT OF ATP-DEPENDENT DSDNA EXONUCLEASE"/>
    <property type="match status" value="1"/>
</dbReference>
<keyword evidence="3" id="KW-1185">Reference proteome</keyword>
<dbReference type="Gene3D" id="3.60.21.10">
    <property type="match status" value="1"/>
</dbReference>
<organism evidence="2 3">
    <name type="scientific">Giesbergeria anulus</name>
    <dbReference type="NCBI Taxonomy" id="180197"/>
    <lineage>
        <taxon>Bacteria</taxon>
        <taxon>Pseudomonadati</taxon>
        <taxon>Pseudomonadota</taxon>
        <taxon>Betaproteobacteria</taxon>
        <taxon>Burkholderiales</taxon>
        <taxon>Comamonadaceae</taxon>
        <taxon>Giesbergeria</taxon>
    </lineage>
</organism>
<dbReference type="InterPro" id="IPR050535">
    <property type="entry name" value="DNA_Repair-Maintenance_Comp"/>
</dbReference>
<dbReference type="AlphaFoldDB" id="A0A1H9NLX3"/>